<evidence type="ECO:0000313" key="2">
    <source>
        <dbReference type="Proteomes" id="UP001153636"/>
    </source>
</evidence>
<proteinExistence type="predicted"/>
<dbReference type="OrthoDB" id="6760904at2759"/>
<name>A0A9P0CTC2_9CUCU</name>
<reference evidence="1" key="1">
    <citation type="submission" date="2022-01" db="EMBL/GenBank/DDBJ databases">
        <authorList>
            <person name="King R."/>
        </authorList>
    </citation>
    <scope>NUCLEOTIDE SEQUENCE</scope>
</reference>
<evidence type="ECO:0008006" key="3">
    <source>
        <dbReference type="Google" id="ProtNLM"/>
    </source>
</evidence>
<sequence length="129" mass="15056">MTQFRKLTKFFASRMSSDEEKGSKPYGQWCLQDMKKAVNAYKAKKYGLNETCRVFNISKATFKRHLESKNKFANKDIKSFGRKTVFSKELEDALASDAKQFYSFLGRVQTSDVIDDLEGYGERHYRFCN</sequence>
<protein>
    <recommendedName>
        <fullName evidence="3">HTH psq-type domain-containing protein</fullName>
    </recommendedName>
</protein>
<evidence type="ECO:0000313" key="1">
    <source>
        <dbReference type="EMBL" id="CAH1109077.1"/>
    </source>
</evidence>
<keyword evidence="2" id="KW-1185">Reference proteome</keyword>
<accession>A0A9P0CTC2</accession>
<organism evidence="1 2">
    <name type="scientific">Psylliodes chrysocephalus</name>
    <dbReference type="NCBI Taxonomy" id="3402493"/>
    <lineage>
        <taxon>Eukaryota</taxon>
        <taxon>Metazoa</taxon>
        <taxon>Ecdysozoa</taxon>
        <taxon>Arthropoda</taxon>
        <taxon>Hexapoda</taxon>
        <taxon>Insecta</taxon>
        <taxon>Pterygota</taxon>
        <taxon>Neoptera</taxon>
        <taxon>Endopterygota</taxon>
        <taxon>Coleoptera</taxon>
        <taxon>Polyphaga</taxon>
        <taxon>Cucujiformia</taxon>
        <taxon>Chrysomeloidea</taxon>
        <taxon>Chrysomelidae</taxon>
        <taxon>Galerucinae</taxon>
        <taxon>Alticini</taxon>
        <taxon>Psylliodes</taxon>
    </lineage>
</organism>
<dbReference type="Proteomes" id="UP001153636">
    <property type="component" value="Chromosome 3"/>
</dbReference>
<dbReference type="EMBL" id="OV651815">
    <property type="protein sequence ID" value="CAH1109077.1"/>
    <property type="molecule type" value="Genomic_DNA"/>
</dbReference>
<dbReference type="AlphaFoldDB" id="A0A9P0CTC2"/>
<gene>
    <name evidence="1" type="ORF">PSYICH_LOCUS8876</name>
</gene>